<dbReference type="InterPro" id="IPR048574">
    <property type="entry name" value="RUBY_RBDX"/>
</dbReference>
<organism evidence="6 7">
    <name type="scientific">Dysosmobacter segnis</name>
    <dbReference type="NCBI Taxonomy" id="2763042"/>
    <lineage>
        <taxon>Bacteria</taxon>
        <taxon>Bacillati</taxon>
        <taxon>Bacillota</taxon>
        <taxon>Clostridia</taxon>
        <taxon>Eubacteriales</taxon>
        <taxon>Oscillospiraceae</taxon>
        <taxon>Dysosmobacter</taxon>
    </lineage>
</organism>
<dbReference type="Gene3D" id="2.20.28.10">
    <property type="match status" value="1"/>
</dbReference>
<evidence type="ECO:0000256" key="1">
    <source>
        <dbReference type="ARBA" id="ARBA00001965"/>
    </source>
</evidence>
<keyword evidence="3" id="KW-0249">Electron transport</keyword>
<evidence type="ECO:0000313" key="7">
    <source>
        <dbReference type="Proteomes" id="UP000620327"/>
    </source>
</evidence>
<comment type="cofactor">
    <cofactor evidence="1">
        <name>Fe(3+)</name>
        <dbReference type="ChEBI" id="CHEBI:29034"/>
    </cofactor>
</comment>
<keyword evidence="7" id="KW-1185">Reference proteome</keyword>
<dbReference type="InterPro" id="IPR052773">
    <property type="entry name" value="Anaerobic_Peroxidase-Rel"/>
</dbReference>
<keyword evidence="6" id="KW-0560">Oxidoreductase</keyword>
<reference evidence="6" key="1">
    <citation type="submission" date="2020-08" db="EMBL/GenBank/DDBJ databases">
        <title>Genome public.</title>
        <authorList>
            <person name="Liu C."/>
            <person name="Sun Q."/>
        </authorList>
    </citation>
    <scope>NUCLEOTIDE SEQUENCE</scope>
    <source>
        <strain evidence="6">BX15</strain>
    </source>
</reference>
<dbReference type="SUPFAM" id="SSF57802">
    <property type="entry name" value="Rubredoxin-like"/>
    <property type="match status" value="1"/>
</dbReference>
<dbReference type="InterPro" id="IPR003251">
    <property type="entry name" value="Rr_diiron-bd_dom"/>
</dbReference>
<evidence type="ECO:0000256" key="2">
    <source>
        <dbReference type="ARBA" id="ARBA00022448"/>
    </source>
</evidence>
<dbReference type="CDD" id="cd01046">
    <property type="entry name" value="Rubrerythrin_like"/>
    <property type="match status" value="1"/>
</dbReference>
<name>A0A923MHL8_9FIRM</name>
<dbReference type="InterPro" id="IPR009078">
    <property type="entry name" value="Ferritin-like_SF"/>
</dbReference>
<dbReference type="AlphaFoldDB" id="A0A923MHL8"/>
<dbReference type="EMBL" id="JACOQI010000006">
    <property type="protein sequence ID" value="MBC5770215.1"/>
    <property type="molecule type" value="Genomic_DNA"/>
</dbReference>
<dbReference type="RefSeq" id="WP_187014509.1">
    <property type="nucleotide sequence ID" value="NZ_JACOQI010000006.1"/>
</dbReference>
<keyword evidence="2" id="KW-0813">Transport</keyword>
<dbReference type="SUPFAM" id="SSF47240">
    <property type="entry name" value="Ferritin-like"/>
    <property type="match status" value="1"/>
</dbReference>
<proteinExistence type="predicted"/>
<dbReference type="InterPro" id="IPR012347">
    <property type="entry name" value="Ferritin-like"/>
</dbReference>
<evidence type="ECO:0000256" key="3">
    <source>
        <dbReference type="ARBA" id="ARBA00022982"/>
    </source>
</evidence>
<dbReference type="Pfam" id="PF02915">
    <property type="entry name" value="Rubrerythrin"/>
    <property type="match status" value="1"/>
</dbReference>
<keyword evidence="6" id="KW-0575">Peroxidase</keyword>
<dbReference type="InterPro" id="IPR045236">
    <property type="entry name" value="RevRr_diiron-bd_dom"/>
</dbReference>
<dbReference type="Pfam" id="PF21349">
    <property type="entry name" value="RUBY_RBDX"/>
    <property type="match status" value="1"/>
</dbReference>
<dbReference type="GO" id="GO:0005506">
    <property type="term" value="F:iron ion binding"/>
    <property type="evidence" value="ECO:0007669"/>
    <property type="project" value="InterPro"/>
</dbReference>
<dbReference type="GO" id="GO:0004601">
    <property type="term" value="F:peroxidase activity"/>
    <property type="evidence" value="ECO:0007669"/>
    <property type="project" value="UniProtKB-KW"/>
</dbReference>
<dbReference type="PROSITE" id="PS50905">
    <property type="entry name" value="FERRITIN_LIKE"/>
    <property type="match status" value="1"/>
</dbReference>
<accession>A0A923MHL8</accession>
<feature type="domain" description="Ferritin-like diiron" evidence="5">
    <location>
        <begin position="61"/>
        <end position="195"/>
    </location>
</feature>
<gene>
    <name evidence="6" type="ORF">H8Z83_07755</name>
</gene>
<dbReference type="PROSITE" id="PS50903">
    <property type="entry name" value="RUBREDOXIN_LIKE"/>
    <property type="match status" value="1"/>
</dbReference>
<dbReference type="PANTHER" id="PTHR43339:SF1">
    <property type="entry name" value="RUBRERYTHRIN"/>
    <property type="match status" value="1"/>
</dbReference>
<protein>
    <submittedName>
        <fullName evidence="6">NADH peroxidase</fullName>
    </submittedName>
</protein>
<dbReference type="Proteomes" id="UP000620327">
    <property type="component" value="Unassembled WGS sequence"/>
</dbReference>
<dbReference type="Gene3D" id="1.20.1260.10">
    <property type="match status" value="1"/>
</dbReference>
<dbReference type="InterPro" id="IPR024934">
    <property type="entry name" value="Rubredoxin-like_dom"/>
</dbReference>
<dbReference type="InterPro" id="IPR009040">
    <property type="entry name" value="Ferritin-like_diiron"/>
</dbReference>
<feature type="domain" description="Rubredoxin-like" evidence="4">
    <location>
        <begin position="1"/>
        <end position="34"/>
    </location>
</feature>
<dbReference type="PANTHER" id="PTHR43339">
    <property type="entry name" value="RUBRERYTHRIN-RELATED"/>
    <property type="match status" value="1"/>
</dbReference>
<evidence type="ECO:0000313" key="6">
    <source>
        <dbReference type="EMBL" id="MBC5770215.1"/>
    </source>
</evidence>
<comment type="caution">
    <text evidence="6">The sequence shown here is derived from an EMBL/GenBank/DDBJ whole genome shotgun (WGS) entry which is preliminary data.</text>
</comment>
<sequence>MKKWVCKVCGYIYEGPEAPVECPVCHAKNAFEEVKGELKLAAEHKFGIYAETVKNNADISEEDKKYIFDQLMANFNGECSEVGMYLCMARIAHREGYPEIGLYWEKAAYEEAEHAAKFAELLGSDLESNMTASTEKNLAWRVDCEYGATAGKFELAACAKKNGLDAIHDTVHEMARDEARHGKALEGMLKRYFNK</sequence>
<evidence type="ECO:0000259" key="5">
    <source>
        <dbReference type="PROSITE" id="PS50905"/>
    </source>
</evidence>
<evidence type="ECO:0000259" key="4">
    <source>
        <dbReference type="PROSITE" id="PS50903"/>
    </source>
</evidence>